<evidence type="ECO:0000256" key="4">
    <source>
        <dbReference type="ARBA" id="ARBA00022801"/>
    </source>
</evidence>
<dbReference type="GO" id="GO:0006260">
    <property type="term" value="P:DNA replication"/>
    <property type="evidence" value="ECO:0007669"/>
    <property type="project" value="UniProtKB-KW"/>
</dbReference>
<gene>
    <name evidence="12" type="primary">dnaC</name>
    <name evidence="12" type="ORF">HB_00044</name>
</gene>
<protein>
    <recommendedName>
        <fullName evidence="9">DNA 5'-3' helicase</fullName>
        <ecNumber evidence="9">5.6.2.3</ecNumber>
    </recommendedName>
</protein>
<reference evidence="13" key="1">
    <citation type="submission" date="2014-11" db="EMBL/GenBank/DDBJ databases">
        <authorList>
            <person name="Beims H."/>
            <person name="Wittmann J."/>
            <person name="Bunk B."/>
            <person name="Sproer C."/>
            <person name="Rohde C."/>
            <person name="Rohde M."/>
            <person name="von der Ohe W."/>
            <person name="Steinert M."/>
        </authorList>
    </citation>
    <scope>NUCLEOTIDE SEQUENCE [LARGE SCALE GENOMIC DNA]</scope>
</reference>
<organism evidence="12 13">
    <name type="scientific">Paenibacillus phage HB10c2</name>
    <dbReference type="NCBI Taxonomy" id="1589749"/>
    <lineage>
        <taxon>Viruses</taxon>
        <taxon>Duplodnaviria</taxon>
        <taxon>Heunggongvirae</taxon>
        <taxon>Uroviricota</taxon>
        <taxon>Caudoviricetes</taxon>
        <taxon>Fernvirus</taxon>
        <taxon>Fernvirus Hb10c2</taxon>
    </lineage>
</organism>
<dbReference type="InterPro" id="IPR007693">
    <property type="entry name" value="DNA_helicase_DnaB-like_N"/>
</dbReference>
<dbReference type="Gene3D" id="1.10.860.10">
    <property type="entry name" value="DNAb Helicase, Chain A"/>
    <property type="match status" value="1"/>
</dbReference>
<evidence type="ECO:0000256" key="6">
    <source>
        <dbReference type="ARBA" id="ARBA00022840"/>
    </source>
</evidence>
<keyword evidence="6" id="KW-0067">ATP-binding</keyword>
<reference evidence="12 13" key="2">
    <citation type="journal article" date="2015" name="Appl. Environ. Microbiol.">
        <title>Paenibacillus larvae-Directed Bacteriophage HB10c2 and Its Application in American Foulbrood-Affected Honey Bee Larvae.</title>
        <authorList>
            <person name="Beims H."/>
            <person name="Wittmann J."/>
            <person name="Bunk B."/>
            <person name="Sproer C."/>
            <person name="Rohde C."/>
            <person name="Gunther G."/>
            <person name="Rohde M."/>
            <person name="von der Ohe W."/>
            <person name="Steinert M."/>
        </authorList>
    </citation>
    <scope>NUCLEOTIDE SEQUENCE [LARGE SCALE GENOMIC DNA]</scope>
</reference>
<dbReference type="GO" id="GO:0016887">
    <property type="term" value="F:ATP hydrolysis activity"/>
    <property type="evidence" value="ECO:0007669"/>
    <property type="project" value="RHEA"/>
</dbReference>
<dbReference type="EC" id="5.6.2.3" evidence="9"/>
<comment type="catalytic activity">
    <reaction evidence="10">
        <text>ATP + H2O = ADP + phosphate + H(+)</text>
        <dbReference type="Rhea" id="RHEA:13065"/>
        <dbReference type="ChEBI" id="CHEBI:15377"/>
        <dbReference type="ChEBI" id="CHEBI:15378"/>
        <dbReference type="ChEBI" id="CHEBI:30616"/>
        <dbReference type="ChEBI" id="CHEBI:43474"/>
        <dbReference type="ChEBI" id="CHEBI:456216"/>
        <dbReference type="EC" id="5.6.2.3"/>
    </reaction>
</comment>
<evidence type="ECO:0000313" key="12">
    <source>
        <dbReference type="EMBL" id="AJD83056.1"/>
    </source>
</evidence>
<evidence type="ECO:0000259" key="11">
    <source>
        <dbReference type="PROSITE" id="PS51199"/>
    </source>
</evidence>
<dbReference type="InterPro" id="IPR036185">
    <property type="entry name" value="DNA_heli_DnaB-like_N_sf"/>
</dbReference>
<dbReference type="PANTHER" id="PTHR30153:SF2">
    <property type="entry name" value="REPLICATIVE DNA HELICASE"/>
    <property type="match status" value="1"/>
</dbReference>
<name>A0A0B5A7D0_9CAUD</name>
<dbReference type="Proteomes" id="UP000031725">
    <property type="component" value="Segment"/>
</dbReference>
<evidence type="ECO:0000256" key="5">
    <source>
        <dbReference type="ARBA" id="ARBA00022806"/>
    </source>
</evidence>
<dbReference type="OrthoDB" id="2382at10239"/>
<evidence type="ECO:0000256" key="2">
    <source>
        <dbReference type="ARBA" id="ARBA00022705"/>
    </source>
</evidence>
<keyword evidence="7" id="KW-0238">DNA-binding</keyword>
<keyword evidence="5 12" id="KW-0347">Helicase</keyword>
<proteinExistence type="inferred from homology"/>
<evidence type="ECO:0000256" key="9">
    <source>
        <dbReference type="ARBA" id="ARBA00044969"/>
    </source>
</evidence>
<dbReference type="KEGG" id="vg:26622517"/>
<dbReference type="GO" id="GO:0043139">
    <property type="term" value="F:5'-3' DNA helicase activity"/>
    <property type="evidence" value="ECO:0007669"/>
    <property type="project" value="UniProtKB-EC"/>
</dbReference>
<dbReference type="PANTHER" id="PTHR30153">
    <property type="entry name" value="REPLICATIVE DNA HELICASE DNAB"/>
    <property type="match status" value="1"/>
</dbReference>
<feature type="domain" description="SF4 helicase" evidence="11">
    <location>
        <begin position="176"/>
        <end position="441"/>
    </location>
</feature>
<dbReference type="InterPro" id="IPR027417">
    <property type="entry name" value="P-loop_NTPase"/>
</dbReference>
<dbReference type="RefSeq" id="YP_009195234.1">
    <property type="nucleotide sequence ID" value="NC_028758.1"/>
</dbReference>
<evidence type="ECO:0000256" key="3">
    <source>
        <dbReference type="ARBA" id="ARBA00022741"/>
    </source>
</evidence>
<dbReference type="GeneID" id="26622517"/>
<evidence type="ECO:0000256" key="7">
    <source>
        <dbReference type="ARBA" id="ARBA00023125"/>
    </source>
</evidence>
<keyword evidence="13" id="KW-1185">Reference proteome</keyword>
<dbReference type="InterPro" id="IPR007694">
    <property type="entry name" value="DNA_helicase_DnaB-like_C"/>
</dbReference>
<dbReference type="SUPFAM" id="SSF48024">
    <property type="entry name" value="N-terminal domain of DnaB helicase"/>
    <property type="match status" value="1"/>
</dbReference>
<keyword evidence="3" id="KW-0547">Nucleotide-binding</keyword>
<evidence type="ECO:0000256" key="8">
    <source>
        <dbReference type="ARBA" id="ARBA00023235"/>
    </source>
</evidence>
<dbReference type="Gene3D" id="3.40.50.300">
    <property type="entry name" value="P-loop containing nucleotide triphosphate hydrolases"/>
    <property type="match status" value="1"/>
</dbReference>
<sequence>MEMTQRHSPSNHIEGNILAEQSVLGAILMDSERIDDIRFLEPRDFSQEQHELIWKVALYLDGIDKPVNVLSVTEIFTRRKRLHEIGGVDYLSQLVAACASTSKAAVVNSAQIVRKNGHRKRLVELSEEIREVAEGAYETDEDMFSAVEDLVTNIRPQESGEMKSMSETREDYRKHLKSKAEKIYSGFKQFDEWAMLWRGWLYILAGRPSVGKTAKALQLAYGVAKNNPDGGCVLFFSQEMGANELKDRLVSNISGVNYIRLTQKKEELTDKEWEKIERALNTLDTLPIYIQDKASVTIEEVQTTVRRFKKKHGKVAAVFVDYLQIMKVPQRKNENRAQAIGRVTSAAKQMARRYKFCFIMLSQMTRASENREEPMLSDLKESGSIEQDADVVEFLWHNGEKENNTKVIRSYFAKGRNVGENRFKYKFEWWVQRYVELPKKAE</sequence>
<dbReference type="PROSITE" id="PS51199">
    <property type="entry name" value="SF4_HELICASE"/>
    <property type="match status" value="1"/>
</dbReference>
<keyword evidence="2" id="KW-0235">DNA replication</keyword>
<keyword evidence="4 12" id="KW-0378">Hydrolase</keyword>
<evidence type="ECO:0000313" key="13">
    <source>
        <dbReference type="Proteomes" id="UP000031725"/>
    </source>
</evidence>
<dbReference type="GO" id="GO:0003677">
    <property type="term" value="F:DNA binding"/>
    <property type="evidence" value="ECO:0007669"/>
    <property type="project" value="UniProtKB-KW"/>
</dbReference>
<dbReference type="Pfam" id="PF03796">
    <property type="entry name" value="DnaB_C"/>
    <property type="match status" value="1"/>
</dbReference>
<dbReference type="GO" id="GO:0005524">
    <property type="term" value="F:ATP binding"/>
    <property type="evidence" value="ECO:0007669"/>
    <property type="project" value="UniProtKB-KW"/>
</dbReference>
<dbReference type="SUPFAM" id="SSF52540">
    <property type="entry name" value="P-loop containing nucleoside triphosphate hydrolases"/>
    <property type="match status" value="1"/>
</dbReference>
<evidence type="ECO:0000256" key="1">
    <source>
        <dbReference type="ARBA" id="ARBA00008428"/>
    </source>
</evidence>
<keyword evidence="8" id="KW-0413">Isomerase</keyword>
<dbReference type="EMBL" id="KP202972">
    <property type="protein sequence ID" value="AJD83056.1"/>
    <property type="molecule type" value="Genomic_DNA"/>
</dbReference>
<accession>A0A0B5A7D0</accession>
<evidence type="ECO:0000256" key="10">
    <source>
        <dbReference type="ARBA" id="ARBA00048954"/>
    </source>
</evidence>
<dbReference type="InterPro" id="IPR016136">
    <property type="entry name" value="DNA_helicase_N/primase_C"/>
</dbReference>
<dbReference type="Pfam" id="PF00772">
    <property type="entry name" value="DnaB"/>
    <property type="match status" value="1"/>
</dbReference>
<comment type="similarity">
    <text evidence="1">Belongs to the helicase family. DnaB subfamily.</text>
</comment>